<protein>
    <submittedName>
        <fullName evidence="1">Uncharacterized protein</fullName>
    </submittedName>
</protein>
<name>A0A2Z4LLG4_9BACT</name>
<sequence>MKKTILTFTILPVAIISIATAITMSKMSGYRPYHTREELINYNNFDSKRDNATYESALILDKPKNIKVEGSYDNSFNISKIELQRIFKNFSMELTNLGKELTAQEMHTILQNEISTKQLGAGRYFDEGKISFEEIMKQPQIAQYFNITWPDFKEYNQKFYEIRYTLEQYNPKTPNVITIRAQFYHSDKLHIDYIQPTIVMKHDTGVAIGPMWFLTISGFKA</sequence>
<dbReference type="Proteomes" id="UP000249865">
    <property type="component" value="Chromosome"/>
</dbReference>
<dbReference type="RefSeq" id="WP_029330005.1">
    <property type="nucleotide sequence ID" value="NZ_CP030103.1"/>
</dbReference>
<evidence type="ECO:0000313" key="1">
    <source>
        <dbReference type="EMBL" id="AWX42602.1"/>
    </source>
</evidence>
<organism evidence="1 2">
    <name type="scientific">Metamycoplasma cloacale</name>
    <dbReference type="NCBI Taxonomy" id="92401"/>
    <lineage>
        <taxon>Bacteria</taxon>
        <taxon>Bacillati</taxon>
        <taxon>Mycoplasmatota</taxon>
        <taxon>Mycoplasmoidales</taxon>
        <taxon>Metamycoplasmataceae</taxon>
        <taxon>Metamycoplasma</taxon>
    </lineage>
</organism>
<accession>A0A2Z4LLG4</accession>
<dbReference type="AlphaFoldDB" id="A0A2Z4LLG4"/>
<reference evidence="2" key="1">
    <citation type="submission" date="2018-06" db="EMBL/GenBank/DDBJ databases">
        <title>Complete genome sequences of Mycoplasma anatis, M. anseris and M. cloacale type strains.</title>
        <authorList>
            <person name="Grozner D."/>
            <person name="Forro B."/>
            <person name="Sulyok K.M."/>
            <person name="Marton S."/>
            <person name="Kreizinger Z."/>
            <person name="Banyai K."/>
            <person name="Gyuranecz M."/>
        </authorList>
    </citation>
    <scope>NUCLEOTIDE SEQUENCE [LARGE SCALE GENOMIC DNA]</scope>
    <source>
        <strain evidence="2">NCTC 10199</strain>
    </source>
</reference>
<dbReference type="EMBL" id="CP030103">
    <property type="protein sequence ID" value="AWX42602.1"/>
    <property type="molecule type" value="Genomic_DNA"/>
</dbReference>
<proteinExistence type="predicted"/>
<gene>
    <name evidence="1" type="ORF">DK849_00685</name>
</gene>
<dbReference type="KEGG" id="mclo:DK849_00685"/>
<keyword evidence="2" id="KW-1185">Reference proteome</keyword>
<dbReference type="OrthoDB" id="401299at2"/>
<evidence type="ECO:0000313" key="2">
    <source>
        <dbReference type="Proteomes" id="UP000249865"/>
    </source>
</evidence>